<dbReference type="Pfam" id="PF04810">
    <property type="entry name" value="zf-Sec23_Sec24"/>
    <property type="match status" value="1"/>
</dbReference>
<dbReference type="InterPro" id="IPR036175">
    <property type="entry name" value="Sec23/24_helical_dom_sf"/>
</dbReference>
<evidence type="ECO:0000256" key="12">
    <source>
        <dbReference type="ARBA" id="ARBA00023136"/>
    </source>
</evidence>
<feature type="compositionally biased region" description="Low complexity" evidence="14">
    <location>
        <begin position="44"/>
        <end position="57"/>
    </location>
</feature>
<dbReference type="Pfam" id="PF08033">
    <property type="entry name" value="Sec23_BS"/>
    <property type="match status" value="1"/>
</dbReference>
<keyword evidence="23" id="KW-1185">Reference proteome</keyword>
<dbReference type="InterPro" id="IPR012990">
    <property type="entry name" value="Beta-sandwich_Sec23_24"/>
</dbReference>
<feature type="domain" description="Sec23/Sec24 helical" evidence="20">
    <location>
        <begin position="1017"/>
        <end position="1117"/>
    </location>
</feature>
<dbReference type="InterPro" id="IPR041742">
    <property type="entry name" value="Sec24-like_trunk_dom"/>
</dbReference>
<dbReference type="Pfam" id="PF00626">
    <property type="entry name" value="Gelsolin"/>
    <property type="match status" value="1"/>
</dbReference>
<dbReference type="InterPro" id="IPR006895">
    <property type="entry name" value="Znf_Sec23_Sec24"/>
</dbReference>
<dbReference type="InterPro" id="IPR006896">
    <property type="entry name" value="Sec23/24_trunk_dom"/>
</dbReference>
<keyword evidence="11" id="KW-0653">Protein transport</keyword>
<dbReference type="InterPro" id="IPR036174">
    <property type="entry name" value="Znf_Sec23_Sec24_sf"/>
</dbReference>
<dbReference type="PANTHER" id="PTHR13803:SF42">
    <property type="entry name" value="PROTEIN TRANSPORT PROTEIN SEC24B"/>
    <property type="match status" value="1"/>
</dbReference>
<feature type="compositionally biased region" description="Acidic residues" evidence="14">
    <location>
        <begin position="361"/>
        <end position="373"/>
    </location>
</feature>
<keyword evidence="15" id="KW-0812">Transmembrane</keyword>
<dbReference type="InterPro" id="IPR029006">
    <property type="entry name" value="ADF-H/Gelsolin-like_dom_sf"/>
</dbReference>
<dbReference type="Gene3D" id="3.40.20.10">
    <property type="entry name" value="Severin"/>
    <property type="match status" value="1"/>
</dbReference>
<dbReference type="Proteomes" id="UP000028990">
    <property type="component" value="Unassembled WGS sequence"/>
</dbReference>
<keyword evidence="8" id="KW-0256">Endoplasmic reticulum</keyword>
<dbReference type="InterPro" id="IPR036180">
    <property type="entry name" value="Gelsolin-like_dom_sf"/>
</dbReference>
<keyword evidence="10" id="KW-0931">ER-Golgi transport</keyword>
<dbReference type="EMBL" id="KN123330">
    <property type="protein sequence ID" value="KFO25836.1"/>
    <property type="molecule type" value="Genomic_DNA"/>
</dbReference>
<evidence type="ECO:0000256" key="1">
    <source>
        <dbReference type="ARBA" id="ARBA00004299"/>
    </source>
</evidence>
<dbReference type="GO" id="GO:0030127">
    <property type="term" value="C:COPII vesicle coat"/>
    <property type="evidence" value="ECO:0007669"/>
    <property type="project" value="InterPro"/>
</dbReference>
<evidence type="ECO:0000256" key="10">
    <source>
        <dbReference type="ARBA" id="ARBA00022892"/>
    </source>
</evidence>
<dbReference type="Pfam" id="PF04815">
    <property type="entry name" value="Sec23_helical"/>
    <property type="match status" value="1"/>
</dbReference>
<keyword evidence="9" id="KW-0862">Zinc</keyword>
<evidence type="ECO:0000259" key="21">
    <source>
        <dbReference type="Pfam" id="PF08033"/>
    </source>
</evidence>
<dbReference type="CDD" id="cd01479">
    <property type="entry name" value="Sec24-like"/>
    <property type="match status" value="1"/>
</dbReference>
<evidence type="ECO:0000256" key="5">
    <source>
        <dbReference type="ARBA" id="ARBA00022448"/>
    </source>
</evidence>
<feature type="domain" description="Zinc finger Sec23/Sec24-type" evidence="18">
    <location>
        <begin position="550"/>
        <end position="586"/>
    </location>
</feature>
<evidence type="ECO:0000256" key="8">
    <source>
        <dbReference type="ARBA" id="ARBA00022824"/>
    </source>
</evidence>
<evidence type="ECO:0000256" key="3">
    <source>
        <dbReference type="ARBA" id="ARBA00004514"/>
    </source>
</evidence>
<gene>
    <name evidence="22" type="ORF">H920_12754</name>
</gene>
<feature type="domain" description="Sec23/Sec24 beta-sandwich" evidence="21">
    <location>
        <begin position="922"/>
        <end position="1006"/>
    </location>
</feature>
<dbReference type="eggNOG" id="KOG1985">
    <property type="taxonomic scope" value="Eukaryota"/>
</dbReference>
<protein>
    <submittedName>
        <fullName evidence="22">Protein transport protein Sec24B</fullName>
    </submittedName>
</protein>
<evidence type="ECO:0000259" key="18">
    <source>
        <dbReference type="Pfam" id="PF04810"/>
    </source>
</evidence>
<dbReference type="Gene3D" id="3.40.50.410">
    <property type="entry name" value="von Willebrand factor, type A domain"/>
    <property type="match status" value="1"/>
</dbReference>
<feature type="transmembrane region" description="Helical" evidence="15">
    <location>
        <begin position="1610"/>
        <end position="1633"/>
    </location>
</feature>
<reference evidence="22 23" key="1">
    <citation type="submission" date="2013-11" db="EMBL/GenBank/DDBJ databases">
        <title>The Damaraland mole rat (Fukomys damarensis) genome and evolution of African mole rats.</title>
        <authorList>
            <person name="Gladyshev V.N."/>
            <person name="Fang X."/>
        </authorList>
    </citation>
    <scope>NUCLEOTIDE SEQUENCE [LARGE SCALE GENOMIC DNA]</scope>
    <source>
        <tissue evidence="22">Liver</tissue>
    </source>
</reference>
<evidence type="ECO:0000256" key="14">
    <source>
        <dbReference type="SAM" id="MobiDB-lite"/>
    </source>
</evidence>
<feature type="region of interest" description="Disordered" evidence="14">
    <location>
        <begin position="33"/>
        <end position="91"/>
    </location>
</feature>
<dbReference type="GO" id="GO:0070971">
    <property type="term" value="C:endoplasmic reticulum exit site"/>
    <property type="evidence" value="ECO:0007669"/>
    <property type="project" value="TreeGrafter"/>
</dbReference>
<dbReference type="InterPro" id="IPR036465">
    <property type="entry name" value="vWFA_dom_sf"/>
</dbReference>
<feature type="compositionally biased region" description="Low complexity" evidence="14">
    <location>
        <begin position="350"/>
        <end position="360"/>
    </location>
</feature>
<dbReference type="InterPro" id="IPR006769">
    <property type="entry name" value="MCU_C"/>
</dbReference>
<dbReference type="GO" id="GO:0008270">
    <property type="term" value="F:zinc ion binding"/>
    <property type="evidence" value="ECO:0007669"/>
    <property type="project" value="InterPro"/>
</dbReference>
<dbReference type="InterPro" id="IPR006900">
    <property type="entry name" value="Sec23/24_helical_dom"/>
</dbReference>
<sequence length="1726" mass="188246">MRGTAHPVLCFGSFLPDASGIRLTRNIETCTGAGSKGTKRGHCKSSQSQWKSGSVSSEPLSGRVYTRAKCGRPRDSQKTQNNGPAQGQMQLPAGYGLHRQSSAAPSGLYSAGPGKAAALPLDGPACGYYSGLYPAPAPTLPLAPGAAHTGASPLYPSFGSYHSSPTLHTANSAASQGLPAACGPLPVPTVSSAAHPSTSRSPLPAGSPYLPALTAQSAAGGSFPGWGAQLAPLSCPAGPAAPPSQQQSLSGYSAPPWPLPSLPPAREGLQNSAGSSPANPVADPLACPGTQSVPPPRSSPAMSTVLPGSRSPRAPPAGQHPGEPVALGSPQPVLPPQKGMQYGDYVNNQASSAPTPLSSTSDDEEEEEDEEAGVDSSSTTSSASPVPNSYDALEGGGYPDVHSSSASSPVPEPAQEPDPTPTPTAPLSAKMAKPFGYEVSFAMQQYPGVNQLPSALGGLSLQSSPQPESLRPVNLTQERDVLPATPVWAPVPNLNLDLRKLNCSPDSFRCTLTSIPQTQALLNKAKLPLGLLLHPFRDLTQLPVITSNTIVRCRSCRTYINPFVSFIDQRRWKCNLCYRVNDVPEEFMYNPLTRSYGEPHKRPEVQNPTVEFIASSDYMVFTAGLVTESALDSCSCPVPEEFMYNPLTRSYGEPHKRPEVQNPTVEFIASSDYMLRPPQPAVYLFVLDVSHNAVEAGYLTVLCQSLLENLDKLPGDSRTRIGFMTFDSTIHFYNLQEGLSQPQMLIVSDVDDVFLPTPDGLLVNLYESKELIKVLLNALPNMFTSTRETHSALGPALQAAFKLMSPTGGRVSVFQTQLPSLGAGLLQSREDPNQRSSTKVVQHLGPATDFYKKLALDCSGQQTAVDLFLLSSQYSDLASLACMSKYSSGCIYYYPSFHCAHNPAQAEKLQKDLKRYLTRKIGFEAVMRIRCTKGLSMHTFHGNFFVRSTDLLSLANINPDAGFAVQLSIEESLTDTSLVCFQTALLYTSSRGERRIRVHTLCLPVVSSLEGVHAGADVQAVICLLANMAVDRSISSSLSDARDALVNAVVDSLSAYGATISNPRRSGLMAPASLKLFPLYVLALLKQKAFRTGTSTRLDDRVHAMCQIKSQPLVHLMKMIHPNLHRIDRLADESAIHVNDRVVPQPPLQKLSAEKLTREGAFLMDCGSVFYLWIGKGCESSFIEDVLGHPDFASIPQKMTHLPELDTLASERTRSFLTWLRDSRPLSPVLHVVKDESPAKMEFFQHLVEDRTEAAFSYYEFLLHVQQQICRARAEDSPPLSHVCQLRFLNPCRSRNCNAYFSDASSRKGPMWPSVKSLGSVPSAHQSATRRLSGPLADAAALEPKLTVQASRSSVLLEPSRAKACSGRVRSRAGPGCLGRKDTQPWLSLEGPIRLPVRAPAFTASRLLDVGLQLLPGRSPPLPILCMKLCGNPKYPQPHLSSTVVAPDEVTVNHRHGLPLITVTLPSRKERCRFVVKPLLSTVGSFLQDLHHEDKGVKAAAIFTADGSEIPASTLMDVLLMKDFKLVINERAYFVQRLEAEKPSREPSREMENVCSLVHRLFSVLHLEELQKETELSLLVRIDHLQAQLQPLEQVKARIEAQAEANTSRLLWAGLALLSTQGGVLAWLTWWVYSWDLMEPVTYFLTFANSMAFFAYFIVTRQNCTYPIARRRQLLRIFHRQSQHQRFDVQQYNKLKDELAKAKESLKCVRRSIYLGRRVEELKEKN</sequence>
<keyword evidence="5" id="KW-0813">Transport</keyword>
<evidence type="ECO:0000256" key="2">
    <source>
        <dbReference type="ARBA" id="ARBA00004397"/>
    </source>
</evidence>
<feature type="compositionally biased region" description="Low complexity" evidence="14">
    <location>
        <begin position="237"/>
        <end position="254"/>
    </location>
</feature>
<evidence type="ECO:0000256" key="13">
    <source>
        <dbReference type="ARBA" id="ARBA00023329"/>
    </source>
</evidence>
<keyword evidence="15" id="KW-1133">Transmembrane helix</keyword>
<evidence type="ECO:0000256" key="4">
    <source>
        <dbReference type="ARBA" id="ARBA00008334"/>
    </source>
</evidence>
<organism evidence="22 23">
    <name type="scientific">Fukomys damarensis</name>
    <name type="common">Damaraland mole rat</name>
    <name type="synonym">Cryptomys damarensis</name>
    <dbReference type="NCBI Taxonomy" id="885580"/>
    <lineage>
        <taxon>Eukaryota</taxon>
        <taxon>Metazoa</taxon>
        <taxon>Chordata</taxon>
        <taxon>Craniata</taxon>
        <taxon>Vertebrata</taxon>
        <taxon>Euteleostomi</taxon>
        <taxon>Mammalia</taxon>
        <taxon>Eutheria</taxon>
        <taxon>Euarchontoglires</taxon>
        <taxon>Glires</taxon>
        <taxon>Rodentia</taxon>
        <taxon>Hystricomorpha</taxon>
        <taxon>Bathyergidae</taxon>
        <taxon>Fukomys</taxon>
    </lineage>
</organism>
<name>A0A091DSS1_FUKDA</name>
<dbReference type="Gene3D" id="2.60.40.1670">
    <property type="entry name" value="beta-sandwich domain of Sec23/24"/>
    <property type="match status" value="2"/>
</dbReference>
<dbReference type="SUPFAM" id="SSF53300">
    <property type="entry name" value="vWA-like"/>
    <property type="match status" value="1"/>
</dbReference>
<feature type="compositionally biased region" description="Pro residues" evidence="14">
    <location>
        <begin position="410"/>
        <end position="424"/>
    </location>
</feature>
<keyword evidence="12 15" id="KW-0472">Membrane</keyword>
<feature type="compositionally biased region" description="Polar residues" evidence="14">
    <location>
        <begin position="269"/>
        <end position="278"/>
    </location>
</feature>
<dbReference type="GO" id="GO:0005789">
    <property type="term" value="C:endoplasmic reticulum membrane"/>
    <property type="evidence" value="ECO:0007669"/>
    <property type="project" value="UniProtKB-SubCell"/>
</dbReference>
<dbReference type="Pfam" id="PF04811">
    <property type="entry name" value="Sec23_trunk"/>
    <property type="match status" value="1"/>
</dbReference>
<keyword evidence="13" id="KW-0968">Cytoplasmic vesicle</keyword>
<evidence type="ECO:0000256" key="9">
    <source>
        <dbReference type="ARBA" id="ARBA00022833"/>
    </source>
</evidence>
<dbReference type="STRING" id="885580.ENSFDAP00000009756"/>
<dbReference type="Gene3D" id="2.30.30.380">
    <property type="entry name" value="Zn-finger domain of Sec23/24"/>
    <property type="match status" value="2"/>
</dbReference>
<feature type="compositionally biased region" description="Low complexity" evidence="14">
    <location>
        <begin position="399"/>
        <end position="409"/>
    </location>
</feature>
<dbReference type="FunFam" id="3.40.50.410:FF:000019">
    <property type="entry name" value="SEC24 homolog B, COPII coat complex component"/>
    <property type="match status" value="1"/>
</dbReference>
<dbReference type="SUPFAM" id="SSF81811">
    <property type="entry name" value="Helical domain of Sec23/24"/>
    <property type="match status" value="1"/>
</dbReference>
<feature type="domain" description="Sec23/Sec24 trunk" evidence="19">
    <location>
        <begin position="678"/>
        <end position="917"/>
    </location>
</feature>
<evidence type="ECO:0000259" key="19">
    <source>
        <dbReference type="Pfam" id="PF04811"/>
    </source>
</evidence>
<keyword evidence="6" id="KW-0963">Cytoplasm</keyword>
<dbReference type="Gene3D" id="1.20.120.730">
    <property type="entry name" value="Sec23/Sec24 helical domain"/>
    <property type="match status" value="1"/>
</dbReference>
<evidence type="ECO:0000259" key="20">
    <source>
        <dbReference type="Pfam" id="PF04815"/>
    </source>
</evidence>
<dbReference type="PANTHER" id="PTHR13803">
    <property type="entry name" value="SEC24-RELATED PROTEIN"/>
    <property type="match status" value="1"/>
</dbReference>
<dbReference type="SUPFAM" id="SSF82754">
    <property type="entry name" value="C-terminal, gelsolin-like domain of Sec23/24"/>
    <property type="match status" value="1"/>
</dbReference>
<keyword evidence="7" id="KW-0479">Metal-binding</keyword>
<dbReference type="GO" id="GO:0005829">
    <property type="term" value="C:cytosol"/>
    <property type="evidence" value="ECO:0007669"/>
    <property type="project" value="UniProtKB-SubCell"/>
</dbReference>
<evidence type="ECO:0000313" key="22">
    <source>
        <dbReference type="EMBL" id="KFO25836.1"/>
    </source>
</evidence>
<dbReference type="SUPFAM" id="SSF81995">
    <property type="entry name" value="beta-sandwich domain of Sec23/24"/>
    <property type="match status" value="1"/>
</dbReference>
<proteinExistence type="inferred from homology"/>
<dbReference type="FunFam" id="2.30.30.380:FF:000004">
    <property type="entry name" value="SEC24 homolog B, COPII coat complex component"/>
    <property type="match status" value="1"/>
</dbReference>
<dbReference type="Pfam" id="PF04678">
    <property type="entry name" value="MCU"/>
    <property type="match status" value="1"/>
</dbReference>
<dbReference type="GO" id="GO:0000149">
    <property type="term" value="F:SNARE binding"/>
    <property type="evidence" value="ECO:0007669"/>
    <property type="project" value="TreeGrafter"/>
</dbReference>
<evidence type="ECO:0000256" key="7">
    <source>
        <dbReference type="ARBA" id="ARBA00022723"/>
    </source>
</evidence>
<dbReference type="GO" id="GO:0006886">
    <property type="term" value="P:intracellular protein transport"/>
    <property type="evidence" value="ECO:0007669"/>
    <property type="project" value="InterPro"/>
</dbReference>
<evidence type="ECO:0000256" key="6">
    <source>
        <dbReference type="ARBA" id="ARBA00022490"/>
    </source>
</evidence>
<dbReference type="SUPFAM" id="SSF82919">
    <property type="entry name" value="Zn-finger domain of Sec23/24"/>
    <property type="match status" value="1"/>
</dbReference>
<comment type="similarity">
    <text evidence="4">Belongs to the SEC23/SEC24 family. SEC24 subfamily.</text>
</comment>
<dbReference type="GO" id="GO:0090110">
    <property type="term" value="P:COPII-coated vesicle cargo loading"/>
    <property type="evidence" value="ECO:0007669"/>
    <property type="project" value="TreeGrafter"/>
</dbReference>
<evidence type="ECO:0000313" key="23">
    <source>
        <dbReference type="Proteomes" id="UP000028990"/>
    </source>
</evidence>
<accession>A0A091DSS1</accession>
<evidence type="ECO:0000256" key="11">
    <source>
        <dbReference type="ARBA" id="ARBA00022927"/>
    </source>
</evidence>
<comment type="subcellular location">
    <subcellularLocation>
        <location evidence="3">Cytoplasm</location>
        <location evidence="3">Cytosol</location>
    </subcellularLocation>
    <subcellularLocation>
        <location evidence="1">Cytoplasmic vesicle</location>
        <location evidence="1">COPII-coated vesicle membrane</location>
        <topology evidence="1">Peripheral membrane protein</topology>
        <orientation evidence="1">Cytoplasmic side</orientation>
    </subcellularLocation>
    <subcellularLocation>
        <location evidence="2">Endoplasmic reticulum membrane</location>
        <topology evidence="2">Peripheral membrane protein</topology>
        <orientation evidence="2">Cytoplasmic side</orientation>
    </subcellularLocation>
</comment>
<evidence type="ECO:0000259" key="17">
    <source>
        <dbReference type="Pfam" id="PF04678"/>
    </source>
</evidence>
<evidence type="ECO:0000256" key="15">
    <source>
        <dbReference type="SAM" id="Phobius"/>
    </source>
</evidence>
<feature type="domain" description="Gelsolin-like" evidence="16">
    <location>
        <begin position="1144"/>
        <end position="1217"/>
    </location>
</feature>
<feature type="domain" description="Calcium uniporter protein C-terminal" evidence="17">
    <location>
        <begin position="1493"/>
        <end position="1695"/>
    </location>
</feature>
<feature type="region of interest" description="Disordered" evidence="14">
    <location>
        <begin position="237"/>
        <end position="429"/>
    </location>
</feature>
<feature type="transmembrane region" description="Helical" evidence="15">
    <location>
        <begin position="1640"/>
        <end position="1659"/>
    </location>
</feature>
<dbReference type="InterPro" id="IPR007123">
    <property type="entry name" value="Gelsolin-like_dom"/>
</dbReference>
<dbReference type="InterPro" id="IPR050550">
    <property type="entry name" value="SEC23_SEC24_subfamily"/>
</dbReference>
<feature type="compositionally biased region" description="Polar residues" evidence="14">
    <location>
        <begin position="78"/>
        <end position="89"/>
    </location>
</feature>
<evidence type="ECO:0000259" key="16">
    <source>
        <dbReference type="Pfam" id="PF00626"/>
    </source>
</evidence>